<evidence type="ECO:0000259" key="2">
    <source>
        <dbReference type="SMART" id="SM00829"/>
    </source>
</evidence>
<dbReference type="InterPro" id="IPR036291">
    <property type="entry name" value="NAD(P)-bd_dom_sf"/>
</dbReference>
<comment type="caution">
    <text evidence="3">The sequence shown here is derived from an EMBL/GenBank/DDBJ whole genome shotgun (WGS) entry which is preliminary data.</text>
</comment>
<keyword evidence="1" id="KW-0560">Oxidoreductase</keyword>
<dbReference type="CDD" id="cd05288">
    <property type="entry name" value="PGDH"/>
    <property type="match status" value="1"/>
</dbReference>
<dbReference type="Pfam" id="PF00107">
    <property type="entry name" value="ADH_zinc_N"/>
    <property type="match status" value="1"/>
</dbReference>
<dbReference type="PANTHER" id="PTHR43205:SF7">
    <property type="entry name" value="PROSTAGLANDIN REDUCTASE 1"/>
    <property type="match status" value="1"/>
</dbReference>
<evidence type="ECO:0000313" key="3">
    <source>
        <dbReference type="EMBL" id="KPI43918.1"/>
    </source>
</evidence>
<dbReference type="SUPFAM" id="SSF51735">
    <property type="entry name" value="NAD(P)-binding Rossmann-fold domains"/>
    <property type="match status" value="1"/>
</dbReference>
<organism evidence="3 4">
    <name type="scientific">Cyphellophora attinorum</name>
    <dbReference type="NCBI Taxonomy" id="1664694"/>
    <lineage>
        <taxon>Eukaryota</taxon>
        <taxon>Fungi</taxon>
        <taxon>Dikarya</taxon>
        <taxon>Ascomycota</taxon>
        <taxon>Pezizomycotina</taxon>
        <taxon>Eurotiomycetes</taxon>
        <taxon>Chaetothyriomycetidae</taxon>
        <taxon>Chaetothyriales</taxon>
        <taxon>Cyphellophoraceae</taxon>
        <taxon>Cyphellophora</taxon>
    </lineage>
</organism>
<dbReference type="RefSeq" id="XP_018003881.1">
    <property type="nucleotide sequence ID" value="XM_018146915.1"/>
</dbReference>
<dbReference type="PANTHER" id="PTHR43205">
    <property type="entry name" value="PROSTAGLANDIN REDUCTASE"/>
    <property type="match status" value="1"/>
</dbReference>
<dbReference type="OrthoDB" id="809632at2759"/>
<dbReference type="SUPFAM" id="SSF50129">
    <property type="entry name" value="GroES-like"/>
    <property type="match status" value="1"/>
</dbReference>
<dbReference type="Proteomes" id="UP000038010">
    <property type="component" value="Unassembled WGS sequence"/>
</dbReference>
<dbReference type="SMART" id="SM00829">
    <property type="entry name" value="PKS_ER"/>
    <property type="match status" value="1"/>
</dbReference>
<dbReference type="VEuPathDB" id="FungiDB:AB675_6611"/>
<dbReference type="AlphaFoldDB" id="A0A0N0NQH6"/>
<dbReference type="Gene3D" id="3.40.50.720">
    <property type="entry name" value="NAD(P)-binding Rossmann-like Domain"/>
    <property type="match status" value="1"/>
</dbReference>
<dbReference type="InterPro" id="IPR045010">
    <property type="entry name" value="MDR_fam"/>
</dbReference>
<dbReference type="InterPro" id="IPR041694">
    <property type="entry name" value="ADH_N_2"/>
</dbReference>
<dbReference type="FunFam" id="3.40.50.720:FF:000121">
    <property type="entry name" value="Prostaglandin reductase 2"/>
    <property type="match status" value="1"/>
</dbReference>
<name>A0A0N0NQH6_9EURO</name>
<dbReference type="EMBL" id="LFJN01000004">
    <property type="protein sequence ID" value="KPI43918.1"/>
    <property type="molecule type" value="Genomic_DNA"/>
</dbReference>
<dbReference type="GeneID" id="28738795"/>
<feature type="domain" description="Enoyl reductase (ER)" evidence="2">
    <location>
        <begin position="22"/>
        <end position="350"/>
    </location>
</feature>
<evidence type="ECO:0000313" key="4">
    <source>
        <dbReference type="Proteomes" id="UP000038010"/>
    </source>
</evidence>
<dbReference type="Gene3D" id="3.90.180.10">
    <property type="entry name" value="Medium-chain alcohol dehydrogenases, catalytic domain"/>
    <property type="match status" value="1"/>
</dbReference>
<reference evidence="3 4" key="1">
    <citation type="submission" date="2015-06" db="EMBL/GenBank/DDBJ databases">
        <title>Draft genome of the ant-associated black yeast Phialophora attae CBS 131958.</title>
        <authorList>
            <person name="Moreno L.F."/>
            <person name="Stielow B.J."/>
            <person name="de Hoog S."/>
            <person name="Vicente V.A."/>
            <person name="Weiss V.A."/>
            <person name="de Vries M."/>
            <person name="Cruz L.M."/>
            <person name="Souza E.M."/>
        </authorList>
    </citation>
    <scope>NUCLEOTIDE SEQUENCE [LARGE SCALE GENOMIC DNA]</scope>
    <source>
        <strain evidence="3 4">CBS 131958</strain>
    </source>
</reference>
<sequence>MANDKNLALIYKKLPQGFPKAGQDLTVEDLGADAAKLPSDGIVARVIYSSLDPYLRGLLRDPSVKSYFPPLQLGAPVKSASVAKVEQSNTEDYKVGDLIVGRLPIQQVVAISGEELEQLKAAGLNKLDTTGGPSDIDQYLGVLGMPGLTAYSSLYEIGKPQKGETIFISSAAGAVGQLVGQLAKHEGLRVIGSVGNDEKLQYIKDLGFDDGFNYKTEKPIDALRRLAPDGVDIYYENVGGEQLEAALECMNTHGRIVACGMISDYNVKNPEDRYPIRNLMMVVGKQLTMRGFLVANKDFGPKWRQEHQQKVRAWLKDGSFKAKSHVWNIEDADKGFVGMLQGENHGKAVVKL</sequence>
<proteinExistence type="predicted"/>
<keyword evidence="4" id="KW-1185">Reference proteome</keyword>
<dbReference type="Pfam" id="PF16884">
    <property type="entry name" value="ADH_N_2"/>
    <property type="match status" value="1"/>
</dbReference>
<dbReference type="InterPro" id="IPR011032">
    <property type="entry name" value="GroES-like_sf"/>
</dbReference>
<accession>A0A0N0NQH6</accession>
<evidence type="ECO:0000256" key="1">
    <source>
        <dbReference type="ARBA" id="ARBA00023002"/>
    </source>
</evidence>
<gene>
    <name evidence="3" type="ORF">AB675_6611</name>
</gene>
<protein>
    <submittedName>
        <fullName evidence="3">Zinc-type alcohol dehydrogenase-like protein PB24D3.08c</fullName>
    </submittedName>
</protein>
<dbReference type="InterPro" id="IPR020843">
    <property type="entry name" value="ER"/>
</dbReference>
<dbReference type="GO" id="GO:0016628">
    <property type="term" value="F:oxidoreductase activity, acting on the CH-CH group of donors, NAD or NADP as acceptor"/>
    <property type="evidence" value="ECO:0007669"/>
    <property type="project" value="InterPro"/>
</dbReference>
<dbReference type="InterPro" id="IPR013149">
    <property type="entry name" value="ADH-like_C"/>
</dbReference>